<protein>
    <submittedName>
        <fullName evidence="1">Uncharacterized protein</fullName>
    </submittedName>
</protein>
<dbReference type="AlphaFoldDB" id="A0A931GUG7"/>
<accession>A0A931GUG7</accession>
<comment type="caution">
    <text evidence="1">The sequence shown here is derived from an EMBL/GenBank/DDBJ whole genome shotgun (WGS) entry which is preliminary data.</text>
</comment>
<name>A0A931GUG7_9ACTN</name>
<gene>
    <name evidence="1" type="ORF">IW256_007252</name>
</gene>
<evidence type="ECO:0000313" key="2">
    <source>
        <dbReference type="Proteomes" id="UP000614047"/>
    </source>
</evidence>
<dbReference type="EMBL" id="JADOUA010000001">
    <property type="protein sequence ID" value="MBG6093139.1"/>
    <property type="molecule type" value="Genomic_DNA"/>
</dbReference>
<dbReference type="RefSeq" id="WP_197015243.1">
    <property type="nucleotide sequence ID" value="NZ_BAABES010000018.1"/>
</dbReference>
<sequence length="63" mass="6912">MEPHPDVSRLYGCCGLAGTDGRLNLVCAGCGNELATLQADCYTQNQVTLDFVRTIRSYCREPD</sequence>
<keyword evidence="2" id="KW-1185">Reference proteome</keyword>
<dbReference type="Proteomes" id="UP000614047">
    <property type="component" value="Unassembled WGS sequence"/>
</dbReference>
<reference evidence="1" key="1">
    <citation type="submission" date="2020-11" db="EMBL/GenBank/DDBJ databases">
        <title>Sequencing the genomes of 1000 actinobacteria strains.</title>
        <authorList>
            <person name="Klenk H.-P."/>
        </authorList>
    </citation>
    <scope>NUCLEOTIDE SEQUENCE</scope>
    <source>
        <strain evidence="1">DSM 43175</strain>
    </source>
</reference>
<proteinExistence type="predicted"/>
<evidence type="ECO:0000313" key="1">
    <source>
        <dbReference type="EMBL" id="MBG6093139.1"/>
    </source>
</evidence>
<organism evidence="1 2">
    <name type="scientific">Actinomadura viridis</name>
    <dbReference type="NCBI Taxonomy" id="58110"/>
    <lineage>
        <taxon>Bacteria</taxon>
        <taxon>Bacillati</taxon>
        <taxon>Actinomycetota</taxon>
        <taxon>Actinomycetes</taxon>
        <taxon>Streptosporangiales</taxon>
        <taxon>Thermomonosporaceae</taxon>
        <taxon>Actinomadura</taxon>
    </lineage>
</organism>